<dbReference type="InterPro" id="IPR044926">
    <property type="entry name" value="RGS_subdomain_2"/>
</dbReference>
<gene>
    <name evidence="2" type="ORF">BCR36DRAFT_284022</name>
</gene>
<reference evidence="2 3" key="1">
    <citation type="submission" date="2016-08" db="EMBL/GenBank/DDBJ databases">
        <title>Genomes of anaerobic fungi encode conserved fungal cellulosomes for biomass hydrolysis.</title>
        <authorList>
            <consortium name="DOE Joint Genome Institute"/>
            <person name="Haitjema C.H."/>
            <person name="Gilmore S.P."/>
            <person name="Henske J.K."/>
            <person name="Solomon K.V."/>
            <person name="De Groot R."/>
            <person name="Kuo A."/>
            <person name="Mondo S.J."/>
            <person name="Salamov A.A."/>
            <person name="Labutti K."/>
            <person name="Zhao Z."/>
            <person name="Chiniquy J."/>
            <person name="Barry K."/>
            <person name="Brewer H.M."/>
            <person name="Purvine S.O."/>
            <person name="Wright A.T."/>
            <person name="Boxma B."/>
            <person name="Van Alen T."/>
            <person name="Hackstein J.H."/>
            <person name="Baker S.E."/>
            <person name="Grigoriev I.V."/>
            <person name="O'Malley M.A."/>
        </authorList>
    </citation>
    <scope>NUCLEOTIDE SEQUENCE [LARGE SCALE GENOMIC DNA]</scope>
    <source>
        <strain evidence="3">finn</strain>
    </source>
</reference>
<comment type="caution">
    <text evidence="2">The sequence shown here is derived from an EMBL/GenBank/DDBJ whole genome shotgun (WGS) entry which is preliminary data.</text>
</comment>
<evidence type="ECO:0000313" key="3">
    <source>
        <dbReference type="Proteomes" id="UP000193719"/>
    </source>
</evidence>
<dbReference type="Gene3D" id="1.10.167.10">
    <property type="entry name" value="Regulator of G-protein Signalling 4, domain 2"/>
    <property type="match status" value="1"/>
</dbReference>
<organism evidence="2 3">
    <name type="scientific">Piromyces finnis</name>
    <dbReference type="NCBI Taxonomy" id="1754191"/>
    <lineage>
        <taxon>Eukaryota</taxon>
        <taxon>Fungi</taxon>
        <taxon>Fungi incertae sedis</taxon>
        <taxon>Chytridiomycota</taxon>
        <taxon>Chytridiomycota incertae sedis</taxon>
        <taxon>Neocallimastigomycetes</taxon>
        <taxon>Neocallimastigales</taxon>
        <taxon>Neocallimastigaceae</taxon>
        <taxon>Piromyces</taxon>
    </lineage>
</organism>
<reference evidence="2 3" key="2">
    <citation type="submission" date="2016-08" db="EMBL/GenBank/DDBJ databases">
        <title>Pervasive Adenine N6-methylation of Active Genes in Fungi.</title>
        <authorList>
            <consortium name="DOE Joint Genome Institute"/>
            <person name="Mondo S.J."/>
            <person name="Dannebaum R.O."/>
            <person name="Kuo R.C."/>
            <person name="Labutti K."/>
            <person name="Haridas S."/>
            <person name="Kuo A."/>
            <person name="Salamov A."/>
            <person name="Ahrendt S.R."/>
            <person name="Lipzen A."/>
            <person name="Sullivan W."/>
            <person name="Andreopoulos W.B."/>
            <person name="Clum A."/>
            <person name="Lindquist E."/>
            <person name="Daum C."/>
            <person name="Ramamoorthy G.K."/>
            <person name="Gryganskyi A."/>
            <person name="Culley D."/>
            <person name="Magnuson J.K."/>
            <person name="James T.Y."/>
            <person name="O'Malley M.A."/>
            <person name="Stajich J.E."/>
            <person name="Spatafora J.W."/>
            <person name="Visel A."/>
            <person name="Grigoriev I.V."/>
        </authorList>
    </citation>
    <scope>NUCLEOTIDE SEQUENCE [LARGE SCALE GENOMIC DNA]</scope>
    <source>
        <strain evidence="3">finn</strain>
    </source>
</reference>
<evidence type="ECO:0000259" key="1">
    <source>
        <dbReference type="Pfam" id="PF00615"/>
    </source>
</evidence>
<dbReference type="Proteomes" id="UP000193719">
    <property type="component" value="Unassembled WGS sequence"/>
</dbReference>
<evidence type="ECO:0000313" key="2">
    <source>
        <dbReference type="EMBL" id="ORX53722.1"/>
    </source>
</evidence>
<protein>
    <recommendedName>
        <fullName evidence="1">RGS domain-containing protein</fullName>
    </recommendedName>
</protein>
<proteinExistence type="predicted"/>
<dbReference type="AlphaFoldDB" id="A0A1Y1VEU2"/>
<name>A0A1Y1VEU2_9FUNG</name>
<dbReference type="EMBL" id="MCFH01000012">
    <property type="protein sequence ID" value="ORX53722.1"/>
    <property type="molecule type" value="Genomic_DNA"/>
</dbReference>
<sequence length="171" mass="19857">VLYQKPVIDDLKVIAVNDFCVENILFWESFIKIKELTYQCLTNTGEFEEKKPSIKIESIKTMNKSLTGLYSNSEHRNSKNYFTPDDYKIYDIDPNIPLDSRLVPYYISFYNAFIDPYGPVTVNVSSDIASNIFKNLFNNPTVGVFDEAKNDVITSMFLTLYPQYINLHFNK</sequence>
<dbReference type="InterPro" id="IPR036305">
    <property type="entry name" value="RGS_sf"/>
</dbReference>
<feature type="non-terminal residue" evidence="2">
    <location>
        <position position="1"/>
    </location>
</feature>
<dbReference type="OrthoDB" id="2155392at2759"/>
<keyword evidence="3" id="KW-1185">Reference proteome</keyword>
<accession>A0A1Y1VEU2</accession>
<dbReference type="SUPFAM" id="SSF48097">
    <property type="entry name" value="Regulator of G-protein signaling, RGS"/>
    <property type="match status" value="1"/>
</dbReference>
<dbReference type="Pfam" id="PF00615">
    <property type="entry name" value="RGS"/>
    <property type="match status" value="1"/>
</dbReference>
<dbReference type="InterPro" id="IPR016137">
    <property type="entry name" value="RGS"/>
</dbReference>
<feature type="domain" description="RGS" evidence="1">
    <location>
        <begin position="109"/>
        <end position="166"/>
    </location>
</feature>